<comment type="caution">
    <text evidence="2">The sequence shown here is derived from an EMBL/GenBank/DDBJ whole genome shotgun (WGS) entry which is preliminary data.</text>
</comment>
<sequence>MEATRELEAAFQKEGLTFIDEAAHLMTEGKVQFAVYLALVKQILVVNQDDAKSSSGCDEPEDSAEALAESDAVEVETEQSDTMSDDDDDILYQLNDVSPFLARNPDLK</sequence>
<feature type="region of interest" description="Disordered" evidence="1">
    <location>
        <begin position="50"/>
        <end position="89"/>
    </location>
</feature>
<dbReference type="EMBL" id="BDGG01000002">
    <property type="protein sequence ID" value="GAU91419.1"/>
    <property type="molecule type" value="Genomic_DNA"/>
</dbReference>
<organism evidence="2 3">
    <name type="scientific">Ramazzottius varieornatus</name>
    <name type="common">Water bear</name>
    <name type="synonym">Tardigrade</name>
    <dbReference type="NCBI Taxonomy" id="947166"/>
    <lineage>
        <taxon>Eukaryota</taxon>
        <taxon>Metazoa</taxon>
        <taxon>Ecdysozoa</taxon>
        <taxon>Tardigrada</taxon>
        <taxon>Eutardigrada</taxon>
        <taxon>Parachela</taxon>
        <taxon>Hypsibioidea</taxon>
        <taxon>Ramazzottiidae</taxon>
        <taxon>Ramazzottius</taxon>
    </lineage>
</organism>
<keyword evidence="3" id="KW-1185">Reference proteome</keyword>
<evidence type="ECO:0000313" key="3">
    <source>
        <dbReference type="Proteomes" id="UP000186922"/>
    </source>
</evidence>
<protein>
    <submittedName>
        <fullName evidence="2">Uncharacterized protein</fullName>
    </submittedName>
</protein>
<dbReference type="Proteomes" id="UP000186922">
    <property type="component" value="Unassembled WGS sequence"/>
</dbReference>
<evidence type="ECO:0000313" key="2">
    <source>
        <dbReference type="EMBL" id="GAU91419.1"/>
    </source>
</evidence>
<gene>
    <name evidence="2" type="primary">RvY_03677-1</name>
    <name evidence="2" type="synonym">RvY_03677.1</name>
    <name evidence="2" type="ORF">RvY_03677</name>
</gene>
<reference evidence="2 3" key="1">
    <citation type="journal article" date="2016" name="Nat. Commun.">
        <title>Extremotolerant tardigrade genome and improved radiotolerance of human cultured cells by tardigrade-unique protein.</title>
        <authorList>
            <person name="Hashimoto T."/>
            <person name="Horikawa D.D."/>
            <person name="Saito Y."/>
            <person name="Kuwahara H."/>
            <person name="Kozuka-Hata H."/>
            <person name="Shin-I T."/>
            <person name="Minakuchi Y."/>
            <person name="Ohishi K."/>
            <person name="Motoyama A."/>
            <person name="Aizu T."/>
            <person name="Enomoto A."/>
            <person name="Kondo K."/>
            <person name="Tanaka S."/>
            <person name="Hara Y."/>
            <person name="Koshikawa S."/>
            <person name="Sagara H."/>
            <person name="Miura T."/>
            <person name="Yokobori S."/>
            <person name="Miyagawa K."/>
            <person name="Suzuki Y."/>
            <person name="Kubo T."/>
            <person name="Oyama M."/>
            <person name="Kohara Y."/>
            <person name="Fujiyama A."/>
            <person name="Arakawa K."/>
            <person name="Katayama T."/>
            <person name="Toyoda A."/>
            <person name="Kunieda T."/>
        </authorList>
    </citation>
    <scope>NUCLEOTIDE SEQUENCE [LARGE SCALE GENOMIC DNA]</scope>
    <source>
        <strain evidence="2 3">YOKOZUNA-1</strain>
    </source>
</reference>
<proteinExistence type="predicted"/>
<name>A0A1D1UNW4_RAMVA</name>
<dbReference type="AlphaFoldDB" id="A0A1D1UNW4"/>
<evidence type="ECO:0000256" key="1">
    <source>
        <dbReference type="SAM" id="MobiDB-lite"/>
    </source>
</evidence>
<feature type="compositionally biased region" description="Acidic residues" evidence="1">
    <location>
        <begin position="71"/>
        <end position="89"/>
    </location>
</feature>
<accession>A0A1D1UNW4</accession>